<dbReference type="PIRSF" id="PIRSF036298">
    <property type="entry name" value="FDH_4Fe4S"/>
    <property type="match status" value="1"/>
</dbReference>
<dbReference type="EMBL" id="CP000473">
    <property type="protein sequence ID" value="ABJ87837.1"/>
    <property type="molecule type" value="Genomic_DNA"/>
</dbReference>
<feature type="binding site" evidence="7">
    <location>
        <position position="127"/>
    </location>
    <ligand>
        <name>[4Fe-4S] cluster</name>
        <dbReference type="ChEBI" id="CHEBI:49883"/>
        <label>3</label>
    </ligand>
</feature>
<accession>Q01R83</accession>
<dbReference type="GO" id="GO:0015944">
    <property type="term" value="P:formate oxidation"/>
    <property type="evidence" value="ECO:0007669"/>
    <property type="project" value="InterPro"/>
</dbReference>
<dbReference type="InParanoid" id="Q01R83"/>
<feature type="binding site" evidence="7">
    <location>
        <position position="57"/>
    </location>
    <ligand>
        <name>[4Fe-4S] cluster</name>
        <dbReference type="ChEBI" id="CHEBI:49883"/>
        <label>1</label>
    </ligand>
</feature>
<comment type="subcellular location">
    <subcellularLocation>
        <location evidence="1">Cell envelope</location>
    </subcellularLocation>
</comment>
<dbReference type="PROSITE" id="PS51318">
    <property type="entry name" value="TAT"/>
    <property type="match status" value="1"/>
</dbReference>
<feature type="binding site" evidence="7">
    <location>
        <position position="122"/>
    </location>
    <ligand>
        <name>[4Fe-4S] cluster</name>
        <dbReference type="ChEBI" id="CHEBI:49883"/>
        <label>3</label>
    </ligand>
</feature>
<dbReference type="OrthoDB" id="9810688at2"/>
<feature type="binding site" evidence="7">
    <location>
        <position position="183"/>
    </location>
    <ligand>
        <name>[4Fe-4S] cluster</name>
        <dbReference type="ChEBI" id="CHEBI:49883"/>
        <label>2</label>
    </ligand>
</feature>
<dbReference type="InterPro" id="IPR051555">
    <property type="entry name" value="FDH_Electron_Transfer_Unit"/>
</dbReference>
<evidence type="ECO:0000256" key="7">
    <source>
        <dbReference type="PIRSR" id="PIRSR036298-50"/>
    </source>
</evidence>
<evidence type="ECO:0000256" key="4">
    <source>
        <dbReference type="ARBA" id="ARBA00022737"/>
    </source>
</evidence>
<dbReference type="PANTHER" id="PTHR43545:SF1">
    <property type="entry name" value="HYDROGENASE-2 OPERON PROTEIN HYBA"/>
    <property type="match status" value="1"/>
</dbReference>
<dbReference type="HOGENOM" id="CLU_043374_0_0_0"/>
<evidence type="ECO:0000313" key="9">
    <source>
        <dbReference type="EMBL" id="ABJ87837.1"/>
    </source>
</evidence>
<sequence length="317" mass="34352" precursor="true">MSAESQGIDRRGLFRILAAGAATAAVAVPPAQARVAPEEVREAPQNAASMLYDTTLCIGCKACVGACNEANGLLPDPGFSKAFGNIYDAPPSLNASTKNIIKLYKSRTSDEWSFVKQQCMHCVDPSCVQACPLSALTKGDHGIVAWNGNQCIGCRCCQLSCPFNIPKFEWSSFNPKIVKCEFCRHLLAVGKNPACTSACPRGAVIYGTREQLMAEAKNRIAKSPGKYFENRVYGEKEGGGTQVLYLSHVAFSQIGLPDMEDEANAARVRSHSAAIYHGGVTPLVIYGVLLGFTRHFFKKHLEEAEQERAETGLKEQL</sequence>
<dbReference type="STRING" id="234267.Acid_6924"/>
<feature type="binding site" evidence="7">
    <location>
        <position position="63"/>
    </location>
    <ligand>
        <name>[4Fe-4S] cluster</name>
        <dbReference type="ChEBI" id="CHEBI:49883"/>
        <label>1</label>
    </ligand>
</feature>
<dbReference type="GO" id="GO:0046872">
    <property type="term" value="F:metal ion binding"/>
    <property type="evidence" value="ECO:0007669"/>
    <property type="project" value="UniProtKB-KW"/>
</dbReference>
<dbReference type="NCBIfam" id="NF008134">
    <property type="entry name" value="PRK10882.1"/>
    <property type="match status" value="1"/>
</dbReference>
<evidence type="ECO:0000259" key="8">
    <source>
        <dbReference type="PROSITE" id="PS51379"/>
    </source>
</evidence>
<dbReference type="InterPro" id="IPR017900">
    <property type="entry name" value="4Fe4S_Fe_S_CS"/>
</dbReference>
<feature type="binding site" evidence="7">
    <location>
        <position position="154"/>
    </location>
    <ligand>
        <name>[4Fe-4S] cluster</name>
        <dbReference type="ChEBI" id="CHEBI:49883"/>
        <label>4</label>
    </ligand>
</feature>
<evidence type="ECO:0000256" key="6">
    <source>
        <dbReference type="ARBA" id="ARBA00023014"/>
    </source>
</evidence>
<dbReference type="InterPro" id="IPR017896">
    <property type="entry name" value="4Fe4S_Fe-S-bd"/>
</dbReference>
<comment type="cofactor">
    <cofactor evidence="7">
        <name>[4Fe-4S] cluster</name>
        <dbReference type="ChEBI" id="CHEBI:49883"/>
    </cofactor>
    <text evidence="7">Binds 4 [4Fe-4S] clusters per subunit.</text>
</comment>
<protein>
    <submittedName>
        <fullName evidence="9">4Fe-4S ferredoxin, iron-sulfur binding domain protein</fullName>
    </submittedName>
</protein>
<feature type="domain" description="4Fe-4S ferredoxin-type" evidence="8">
    <location>
        <begin position="142"/>
        <end position="171"/>
    </location>
</feature>
<feature type="binding site" evidence="7">
    <location>
        <position position="199"/>
    </location>
    <ligand>
        <name>[4Fe-4S] cluster</name>
        <dbReference type="ChEBI" id="CHEBI:49883"/>
        <label>1</label>
    </ligand>
</feature>
<feature type="binding site" evidence="7">
    <location>
        <position position="119"/>
    </location>
    <ligand>
        <name>[4Fe-4S] cluster</name>
        <dbReference type="ChEBI" id="CHEBI:49883"/>
        <label>3</label>
    </ligand>
</feature>
<name>Q01R83_SOLUE</name>
<feature type="binding site" evidence="7">
    <location>
        <position position="131"/>
    </location>
    <ligand>
        <name>[4Fe-4S] cluster</name>
        <dbReference type="ChEBI" id="CHEBI:49883"/>
        <label>4</label>
    </ligand>
</feature>
<feature type="domain" description="4Fe-4S ferredoxin-type" evidence="8">
    <location>
        <begin position="110"/>
        <end position="141"/>
    </location>
</feature>
<evidence type="ECO:0000256" key="5">
    <source>
        <dbReference type="ARBA" id="ARBA00023004"/>
    </source>
</evidence>
<feature type="binding site" evidence="7">
    <location>
        <position position="161"/>
    </location>
    <ligand>
        <name>[4Fe-4S] cluster</name>
        <dbReference type="ChEBI" id="CHEBI:49883"/>
        <label>3</label>
    </ligand>
</feature>
<keyword evidence="4" id="KW-0677">Repeat</keyword>
<dbReference type="InterPro" id="IPR014603">
    <property type="entry name" value="Formate_DH_Fe-S_su"/>
</dbReference>
<dbReference type="eggNOG" id="COG0437">
    <property type="taxonomic scope" value="Bacteria"/>
</dbReference>
<dbReference type="PANTHER" id="PTHR43545">
    <property type="entry name" value="FORMATE DEHYDROGENASE, NITRATE-INDUCIBLE, IRON-SULFUR SUBUNIT"/>
    <property type="match status" value="1"/>
</dbReference>
<evidence type="ECO:0000256" key="1">
    <source>
        <dbReference type="ARBA" id="ARBA00004196"/>
    </source>
</evidence>
<feature type="binding site" evidence="7">
    <location>
        <position position="151"/>
    </location>
    <ligand>
        <name>[4Fe-4S] cluster</name>
        <dbReference type="ChEBI" id="CHEBI:49883"/>
        <label>4</label>
    </ligand>
</feature>
<gene>
    <name evidence="9" type="ordered locus">Acid_6924</name>
</gene>
<evidence type="ECO:0000256" key="3">
    <source>
        <dbReference type="ARBA" id="ARBA00022723"/>
    </source>
</evidence>
<feature type="binding site" evidence="7">
    <location>
        <position position="195"/>
    </location>
    <ligand>
        <name>[4Fe-4S] cluster</name>
        <dbReference type="ChEBI" id="CHEBI:49883"/>
        <label>2</label>
    </ligand>
</feature>
<keyword evidence="5 7" id="KW-0408">Iron</keyword>
<dbReference type="GO" id="GO:0045333">
    <property type="term" value="P:cellular respiration"/>
    <property type="evidence" value="ECO:0007669"/>
    <property type="project" value="InterPro"/>
</dbReference>
<dbReference type="Pfam" id="PF13247">
    <property type="entry name" value="Fer4_11"/>
    <property type="match status" value="1"/>
</dbReference>
<dbReference type="SUPFAM" id="SSF54862">
    <property type="entry name" value="4Fe-4S ferredoxins"/>
    <property type="match status" value="1"/>
</dbReference>
<reference evidence="9" key="1">
    <citation type="submission" date="2006-10" db="EMBL/GenBank/DDBJ databases">
        <title>Complete sequence of Solibacter usitatus Ellin6076.</title>
        <authorList>
            <consortium name="US DOE Joint Genome Institute"/>
            <person name="Copeland A."/>
            <person name="Lucas S."/>
            <person name="Lapidus A."/>
            <person name="Barry K."/>
            <person name="Detter J.C."/>
            <person name="Glavina del Rio T."/>
            <person name="Hammon N."/>
            <person name="Israni S."/>
            <person name="Dalin E."/>
            <person name="Tice H."/>
            <person name="Pitluck S."/>
            <person name="Thompson L.S."/>
            <person name="Brettin T."/>
            <person name="Bruce D."/>
            <person name="Han C."/>
            <person name="Tapia R."/>
            <person name="Gilna P."/>
            <person name="Schmutz J."/>
            <person name="Larimer F."/>
            <person name="Land M."/>
            <person name="Hauser L."/>
            <person name="Kyrpides N."/>
            <person name="Mikhailova N."/>
            <person name="Janssen P.H."/>
            <person name="Kuske C.R."/>
            <person name="Richardson P."/>
        </authorList>
    </citation>
    <scope>NUCLEOTIDE SEQUENCE</scope>
    <source>
        <strain evidence="9">Ellin6076</strain>
    </source>
</reference>
<organism evidence="9">
    <name type="scientific">Solibacter usitatus (strain Ellin6076)</name>
    <dbReference type="NCBI Taxonomy" id="234267"/>
    <lineage>
        <taxon>Bacteria</taxon>
        <taxon>Pseudomonadati</taxon>
        <taxon>Acidobacteriota</taxon>
        <taxon>Terriglobia</taxon>
        <taxon>Bryobacterales</taxon>
        <taxon>Solibacteraceae</taxon>
        <taxon>Candidatus Solibacter</taxon>
    </lineage>
</organism>
<feature type="binding site" evidence="7">
    <location>
        <position position="67"/>
    </location>
    <ligand>
        <name>[4Fe-4S] cluster</name>
        <dbReference type="ChEBI" id="CHEBI:49883"/>
        <label>2</label>
    </ligand>
</feature>
<feature type="domain" description="4Fe-4S ferredoxin-type" evidence="8">
    <location>
        <begin position="48"/>
        <end position="78"/>
    </location>
</feature>
<dbReference type="FunCoup" id="Q01R83">
    <property type="interactions" value="43"/>
</dbReference>
<feature type="binding site" evidence="7">
    <location>
        <position position="157"/>
    </location>
    <ligand>
        <name>[4Fe-4S] cluster</name>
        <dbReference type="ChEBI" id="CHEBI:49883"/>
        <label>4</label>
    </ligand>
</feature>
<dbReference type="GO" id="GO:0030313">
    <property type="term" value="C:cell envelope"/>
    <property type="evidence" value="ECO:0007669"/>
    <property type="project" value="UniProtKB-SubCell"/>
</dbReference>
<proteinExistence type="predicted"/>
<dbReference type="CDD" id="cd10561">
    <property type="entry name" value="HybA_like"/>
    <property type="match status" value="1"/>
</dbReference>
<keyword evidence="3 7" id="KW-0479">Metal-binding</keyword>
<dbReference type="InterPro" id="IPR006311">
    <property type="entry name" value="TAT_signal"/>
</dbReference>
<keyword evidence="6 7" id="KW-0411">Iron-sulfur</keyword>
<dbReference type="Gene3D" id="3.30.70.20">
    <property type="match status" value="2"/>
</dbReference>
<dbReference type="AlphaFoldDB" id="Q01R83"/>
<dbReference type="GO" id="GO:0051539">
    <property type="term" value="F:4 iron, 4 sulfur cluster binding"/>
    <property type="evidence" value="ECO:0007669"/>
    <property type="project" value="UniProtKB-KW"/>
</dbReference>
<feature type="binding site" evidence="7">
    <location>
        <position position="180"/>
    </location>
    <ligand>
        <name>[4Fe-4S] cluster</name>
        <dbReference type="ChEBI" id="CHEBI:49883"/>
        <label>2</label>
    </ligand>
</feature>
<keyword evidence="2 7" id="KW-0004">4Fe-4S</keyword>
<dbReference type="PROSITE" id="PS00198">
    <property type="entry name" value="4FE4S_FER_1"/>
    <property type="match status" value="1"/>
</dbReference>
<dbReference type="KEGG" id="sus:Acid_6924"/>
<feature type="binding site" evidence="7">
    <location>
        <position position="60"/>
    </location>
    <ligand>
        <name>[4Fe-4S] cluster</name>
        <dbReference type="ChEBI" id="CHEBI:49883"/>
        <label>1</label>
    </ligand>
</feature>
<dbReference type="PROSITE" id="PS51379">
    <property type="entry name" value="4FE4S_FER_2"/>
    <property type="match status" value="3"/>
</dbReference>
<evidence type="ECO:0000256" key="2">
    <source>
        <dbReference type="ARBA" id="ARBA00022485"/>
    </source>
</evidence>